<gene>
    <name evidence="1" type="ORF">THIOM_000512</name>
</gene>
<evidence type="ECO:0000313" key="1">
    <source>
        <dbReference type="EMBL" id="OAD23653.1"/>
    </source>
</evidence>
<comment type="caution">
    <text evidence="1">The sequence shown here is derived from an EMBL/GenBank/DDBJ whole genome shotgun (WGS) entry which is preliminary data.</text>
</comment>
<keyword evidence="2" id="KW-1185">Reference proteome</keyword>
<proteinExistence type="predicted"/>
<accession>A0A176S6E9</accession>
<dbReference type="Proteomes" id="UP000076962">
    <property type="component" value="Unassembled WGS sequence"/>
</dbReference>
<organism evidence="1 2">
    <name type="scientific">Candidatus Thiomargarita nelsonii</name>
    <dbReference type="NCBI Taxonomy" id="1003181"/>
    <lineage>
        <taxon>Bacteria</taxon>
        <taxon>Pseudomonadati</taxon>
        <taxon>Pseudomonadota</taxon>
        <taxon>Gammaproteobacteria</taxon>
        <taxon>Thiotrichales</taxon>
        <taxon>Thiotrichaceae</taxon>
        <taxon>Thiomargarita</taxon>
    </lineage>
</organism>
<evidence type="ECO:0008006" key="3">
    <source>
        <dbReference type="Google" id="ProtNLM"/>
    </source>
</evidence>
<dbReference type="EMBL" id="LUTY01000237">
    <property type="protein sequence ID" value="OAD23653.1"/>
    <property type="molecule type" value="Genomic_DNA"/>
</dbReference>
<dbReference type="Gene3D" id="3.30.360.10">
    <property type="entry name" value="Dihydrodipicolinate Reductase, domain 2"/>
    <property type="match status" value="1"/>
</dbReference>
<dbReference type="AlphaFoldDB" id="A0A176S6E9"/>
<sequence>MIDVLRGVAEKETDGREGLRSLEILIAAYLSARDGKTVSLPLEY</sequence>
<name>A0A176S6E9_9GAMM</name>
<protein>
    <recommendedName>
        <fullName evidence="3">Gfo/Idh/MocA-like oxidoreductase C-terminal domain-containing protein</fullName>
    </recommendedName>
</protein>
<evidence type="ECO:0000313" key="2">
    <source>
        <dbReference type="Proteomes" id="UP000076962"/>
    </source>
</evidence>
<reference evidence="1 2" key="1">
    <citation type="submission" date="2016-05" db="EMBL/GenBank/DDBJ databases">
        <title>Single-cell genome of chain-forming Candidatus Thiomargarita nelsonii and comparison to other large sulfur-oxidizing bacteria.</title>
        <authorList>
            <person name="Winkel M."/>
            <person name="Salman V."/>
            <person name="Woyke T."/>
            <person name="Schulz-Vogt H."/>
            <person name="Richter M."/>
            <person name="Flood B."/>
            <person name="Bailey J."/>
            <person name="Amann R."/>
            <person name="Mussmann M."/>
        </authorList>
    </citation>
    <scope>NUCLEOTIDE SEQUENCE [LARGE SCALE GENOMIC DNA]</scope>
    <source>
        <strain evidence="1 2">THI036</strain>
    </source>
</reference>